<evidence type="ECO:0000313" key="2">
    <source>
        <dbReference type="EMBL" id="GAG60041.1"/>
    </source>
</evidence>
<comment type="caution">
    <text evidence="2">The sequence shown here is derived from an EMBL/GenBank/DDBJ whole genome shotgun (WGS) entry which is preliminary data.</text>
</comment>
<dbReference type="InterPro" id="IPR037524">
    <property type="entry name" value="PA14/GLEYA"/>
</dbReference>
<organism evidence="2">
    <name type="scientific">marine sediment metagenome</name>
    <dbReference type="NCBI Taxonomy" id="412755"/>
    <lineage>
        <taxon>unclassified sequences</taxon>
        <taxon>metagenomes</taxon>
        <taxon>ecological metagenomes</taxon>
    </lineage>
</organism>
<protein>
    <recommendedName>
        <fullName evidence="1">PA14 domain-containing protein</fullName>
    </recommendedName>
</protein>
<name>X1AJB3_9ZZZZ</name>
<reference evidence="2" key="1">
    <citation type="journal article" date="2014" name="Front. Microbiol.">
        <title>High frequency of phylogenetically diverse reductive dehalogenase-homologous genes in deep subseafloor sedimentary metagenomes.</title>
        <authorList>
            <person name="Kawai M."/>
            <person name="Futagami T."/>
            <person name="Toyoda A."/>
            <person name="Takaki Y."/>
            <person name="Nishi S."/>
            <person name="Hori S."/>
            <person name="Arai W."/>
            <person name="Tsubouchi T."/>
            <person name="Morono Y."/>
            <person name="Uchiyama I."/>
            <person name="Ito T."/>
            <person name="Fujiyama A."/>
            <person name="Inagaki F."/>
            <person name="Takami H."/>
        </authorList>
    </citation>
    <scope>NUCLEOTIDE SEQUENCE</scope>
    <source>
        <strain evidence="2">Expedition CK06-06</strain>
    </source>
</reference>
<dbReference type="Pfam" id="PF07691">
    <property type="entry name" value="PA14"/>
    <property type="match status" value="1"/>
</dbReference>
<proteinExistence type="predicted"/>
<dbReference type="InterPro" id="IPR026876">
    <property type="entry name" value="Fn3_assoc_repeat"/>
</dbReference>
<dbReference type="EMBL" id="BART01008927">
    <property type="protein sequence ID" value="GAG60041.1"/>
    <property type="molecule type" value="Genomic_DNA"/>
</dbReference>
<dbReference type="AlphaFoldDB" id="X1AJB3"/>
<dbReference type="InterPro" id="IPR011658">
    <property type="entry name" value="PA14_dom"/>
</dbReference>
<gene>
    <name evidence="2" type="ORF">S01H4_19935</name>
</gene>
<sequence length="318" mass="36159">MPVEGHLWQERGSWGYREFKSPEELTDAYRKLIRNLRVLIDKGLSAAVYTQTTDVEVEVNGMMTYDRVIKMDLKNVNRINQGYFSPIIKSGNDIFLDSEIVEMLNVAQRGEIRYTLDGSEPGKKSKLYKEPVTITETATIKARTFWPDGTKSGVSEYTCRKISLREPQKARDLKPGLKFEYFEDPQEEWDRLPDFAPLTSKASGIAAKCDLSFAQRDEYFALKFEGFVSVPNDGIYTFYTNSDDGSRLYIDSTEVVENDYSHPMTEKSGQIALKAGIYPIKLTFYQGMGGKGLEVSYKGPQVKKQQIPPQALSHTEEN</sequence>
<evidence type="ECO:0000259" key="1">
    <source>
        <dbReference type="PROSITE" id="PS51820"/>
    </source>
</evidence>
<dbReference type="SUPFAM" id="SSF56988">
    <property type="entry name" value="Anthrax protective antigen"/>
    <property type="match status" value="1"/>
</dbReference>
<dbReference type="SMART" id="SM00758">
    <property type="entry name" value="PA14"/>
    <property type="match status" value="1"/>
</dbReference>
<dbReference type="PROSITE" id="PS51820">
    <property type="entry name" value="PA14"/>
    <property type="match status" value="1"/>
</dbReference>
<feature type="domain" description="PA14" evidence="1">
    <location>
        <begin position="172"/>
        <end position="311"/>
    </location>
</feature>
<dbReference type="Pfam" id="PF13287">
    <property type="entry name" value="Fn3_assoc"/>
    <property type="match status" value="1"/>
</dbReference>
<dbReference type="Gene3D" id="3.90.182.10">
    <property type="entry name" value="Toxin - Anthrax Protective Antigen,domain 1"/>
    <property type="match status" value="1"/>
</dbReference>
<accession>X1AJB3</accession>